<evidence type="ECO:0000313" key="3">
    <source>
        <dbReference type="Ensembl" id="ENSXCOP00000005251.1"/>
    </source>
</evidence>
<dbReference type="GO" id="GO:0098978">
    <property type="term" value="C:glutamatergic synapse"/>
    <property type="evidence" value="ECO:0007669"/>
    <property type="project" value="TreeGrafter"/>
</dbReference>
<feature type="compositionally biased region" description="Basic residues" evidence="2">
    <location>
        <begin position="276"/>
        <end position="298"/>
    </location>
</feature>
<proteinExistence type="inferred from homology"/>
<dbReference type="InterPro" id="IPR005026">
    <property type="entry name" value="SAPAP"/>
</dbReference>
<name>A0A3B5L5Z8_9TELE</name>
<dbReference type="Ensembl" id="ENSXCOT00000005312.1">
    <property type="protein sequence ID" value="ENSXCOP00000005251.1"/>
    <property type="gene ID" value="ENSXCOG00000004107.1"/>
</dbReference>
<dbReference type="Pfam" id="PF03359">
    <property type="entry name" value="GKAP"/>
    <property type="match status" value="1"/>
</dbReference>
<feature type="region of interest" description="Disordered" evidence="2">
    <location>
        <begin position="987"/>
        <end position="1042"/>
    </location>
</feature>
<dbReference type="PANTHER" id="PTHR12353">
    <property type="entry name" value="DISKS LARGE-ASSOCIATED PROTEIN DAP SAP90/PSD-95-ASSOCIATED PROTEIN"/>
    <property type="match status" value="1"/>
</dbReference>
<dbReference type="STRING" id="32473.ENSXCOP00000005251"/>
<dbReference type="GO" id="GO:0099572">
    <property type="term" value="C:postsynaptic specialization"/>
    <property type="evidence" value="ECO:0007669"/>
    <property type="project" value="TreeGrafter"/>
</dbReference>
<feature type="region of interest" description="Disordered" evidence="2">
    <location>
        <begin position="61"/>
        <end position="85"/>
    </location>
</feature>
<dbReference type="GO" id="GO:0023052">
    <property type="term" value="P:signaling"/>
    <property type="evidence" value="ECO:0007669"/>
    <property type="project" value="InterPro"/>
</dbReference>
<protein>
    <submittedName>
        <fullName evidence="3">Uncharacterized protein</fullName>
    </submittedName>
</protein>
<dbReference type="GeneTree" id="ENSGT00940000157913"/>
<dbReference type="GO" id="GO:0060090">
    <property type="term" value="F:molecular adaptor activity"/>
    <property type="evidence" value="ECO:0007669"/>
    <property type="project" value="TreeGrafter"/>
</dbReference>
<reference evidence="3" key="2">
    <citation type="submission" date="2025-09" db="UniProtKB">
        <authorList>
            <consortium name="Ensembl"/>
        </authorList>
    </citation>
    <scope>IDENTIFICATION</scope>
</reference>
<feature type="region of interest" description="Disordered" evidence="2">
    <location>
        <begin position="615"/>
        <end position="634"/>
    </location>
</feature>
<evidence type="ECO:0000256" key="2">
    <source>
        <dbReference type="SAM" id="MobiDB-lite"/>
    </source>
</evidence>
<feature type="region of interest" description="Disordered" evidence="2">
    <location>
        <begin position="641"/>
        <end position="665"/>
    </location>
</feature>
<feature type="region of interest" description="Disordered" evidence="2">
    <location>
        <begin position="217"/>
        <end position="236"/>
    </location>
</feature>
<dbReference type="PANTHER" id="PTHR12353:SF3">
    <property type="entry name" value="DISKS LARGE-ASSOCIATED PROTEIN 2"/>
    <property type="match status" value="1"/>
</dbReference>
<feature type="compositionally biased region" description="Polar residues" evidence="2">
    <location>
        <begin position="249"/>
        <end position="260"/>
    </location>
</feature>
<feature type="region of interest" description="Disordered" evidence="2">
    <location>
        <begin position="249"/>
        <end position="307"/>
    </location>
</feature>
<evidence type="ECO:0000313" key="4">
    <source>
        <dbReference type="Proteomes" id="UP000261380"/>
    </source>
</evidence>
<feature type="compositionally biased region" description="Basic and acidic residues" evidence="2">
    <location>
        <begin position="1010"/>
        <end position="1028"/>
    </location>
</feature>
<dbReference type="AlphaFoldDB" id="A0A3B5L5Z8"/>
<dbReference type="Proteomes" id="UP000261380">
    <property type="component" value="Unplaced"/>
</dbReference>
<reference evidence="3" key="1">
    <citation type="submission" date="2025-08" db="UniProtKB">
        <authorList>
            <consortium name="Ensembl"/>
        </authorList>
    </citation>
    <scope>IDENTIFICATION</scope>
</reference>
<organism evidence="3 4">
    <name type="scientific">Xiphophorus couchianus</name>
    <name type="common">Monterrey platyfish</name>
    <dbReference type="NCBI Taxonomy" id="32473"/>
    <lineage>
        <taxon>Eukaryota</taxon>
        <taxon>Metazoa</taxon>
        <taxon>Chordata</taxon>
        <taxon>Craniata</taxon>
        <taxon>Vertebrata</taxon>
        <taxon>Euteleostomi</taxon>
        <taxon>Actinopterygii</taxon>
        <taxon>Neopterygii</taxon>
        <taxon>Teleostei</taxon>
        <taxon>Neoteleostei</taxon>
        <taxon>Acanthomorphata</taxon>
        <taxon>Ovalentaria</taxon>
        <taxon>Atherinomorphae</taxon>
        <taxon>Cyprinodontiformes</taxon>
        <taxon>Poeciliidae</taxon>
        <taxon>Poeciliinae</taxon>
        <taxon>Xiphophorus</taxon>
    </lineage>
</organism>
<comment type="similarity">
    <text evidence="1">Belongs to the SAPAP family.</text>
</comment>
<sequence length="1062" mass="118972">MVYTVAVYVKHLLESCCLIFQRHAAAPSTVIGIIDKDADLMFSFPSFFFFASDQTFTSWSPPRKVNEGRRLPPARNMKGLSGSRSQHHIPLPHGLDYDPHIHDFHGHHGSDSRHPSYLLSPTESCPVDFHHRYSPRSSIHSDCMMMSPVMMPPPAASDHISSSTFPRMHYSSQYYDSATREDCAAITASATSNRLPANLLDQFEKQLPLHRDGFHTLQYQRTSTTTEQRSESPGRIRHLVHSVQKLFTKSHSLEGSSKMNGTKGDLGGGGAGSYYHHGHHSTKHGSKRSKSKERKHRSGGWWSSDDNLDSDSTYRTPSIMSRHHGEHVSHCYPESMHSHHFGEMSLKGSKSNNDVKCSACESMAMAPEGKFMKRSSWSTLTVSQAKEAYRKSSLNLDKPMMHTDLKTSSRACHYLQVPQDEWSGYPGDKDEEIPCRRMRSSSYVKAMGELEDESGDSDTSPKTSPQAAIRPDALVLKSAMQRPHLDSQSQGYHLQTRDLRPHPSVTLDPATSFHPPPFRSRNQSYMRAVSTLSQASCVSQVSETEINGQFESVCESVFSEVESQAMEALDLPGSFRTRSHSYLRAIQAGYSQDDDCLPSMTSSTVTSTLRSTTAVSYPPSYKKTPPPVPPRATTKPLISVTAQSSTESTQDAYPEGRHSRGGLWTTDSLGRPIYSSMDSLDSSKAVTLAMESTAGKRHALVGSHTSVQTCDKAVLVSKAEEYLKTPRSSIGIQVTRHLAASISVLVETVTDSEADSKGLPQFHSIGIQVEDRKRHGRFKRSNSVTTAVQADLELEGFPSMEDKGLQFGGAFGRHSEPSTPTQYGAIRTVRTQGLFSYREDYRPSSGRSSPQPEPWLVEPSLESTDSGRVSPLRRDGSWFMQLLRNETKRLEEWCKEMEREAEEHDLSEEILGKIRSAVGSAQLLMSQKFQQFYWLCQQNLDPSAMPRPTSQDLAGFWDLLQLTIDDVTAKFDELEQIKSNQWQLVESPEKKEQKWPPPLPKRPARGRGGMMRERSLDLQDRQRQEARRRLMAAKRAASFRQNSATERADSIEIYIPEAQTRL</sequence>
<keyword evidence="4" id="KW-1185">Reference proteome</keyword>
<feature type="region of interest" description="Disordered" evidence="2">
    <location>
        <begin position="499"/>
        <end position="521"/>
    </location>
</feature>
<accession>A0A3B5L5Z8</accession>
<feature type="region of interest" description="Disordered" evidence="2">
    <location>
        <begin position="839"/>
        <end position="870"/>
    </location>
</feature>
<feature type="compositionally biased region" description="Polar residues" evidence="2">
    <location>
        <begin position="641"/>
        <end position="651"/>
    </location>
</feature>
<evidence type="ECO:0000256" key="1">
    <source>
        <dbReference type="ARBA" id="ARBA00008839"/>
    </source>
</evidence>